<protein>
    <recommendedName>
        <fullName evidence="2">DUF2336 domain-containing protein</fullName>
    </recommendedName>
</protein>
<dbReference type="STRING" id="316055.RPE_1123"/>
<accession>Q07SK9</accession>
<evidence type="ECO:0008006" key="2">
    <source>
        <dbReference type="Google" id="ProtNLM"/>
    </source>
</evidence>
<proteinExistence type="predicted"/>
<organism evidence="1">
    <name type="scientific">Rhodopseudomonas palustris (strain BisA53)</name>
    <dbReference type="NCBI Taxonomy" id="316055"/>
    <lineage>
        <taxon>Bacteria</taxon>
        <taxon>Pseudomonadati</taxon>
        <taxon>Pseudomonadota</taxon>
        <taxon>Alphaproteobacteria</taxon>
        <taxon>Hyphomicrobiales</taxon>
        <taxon>Nitrobacteraceae</taxon>
        <taxon>Rhodopseudomonas</taxon>
    </lineage>
</organism>
<dbReference type="HOGENOM" id="CLU_056688_0_0_5"/>
<reference evidence="1" key="1">
    <citation type="submission" date="2006-09" db="EMBL/GenBank/DDBJ databases">
        <title>Complete sequence of Rhodopseudomonas palustris BisA53.</title>
        <authorList>
            <consortium name="US DOE Joint Genome Institute"/>
            <person name="Copeland A."/>
            <person name="Lucas S."/>
            <person name="Lapidus A."/>
            <person name="Barry K."/>
            <person name="Detter J.C."/>
            <person name="Glavina del Rio T."/>
            <person name="Hammon N."/>
            <person name="Israni S."/>
            <person name="Dalin E."/>
            <person name="Tice H."/>
            <person name="Pitluck S."/>
            <person name="Chain P."/>
            <person name="Malfatti S."/>
            <person name="Shin M."/>
            <person name="Vergez L."/>
            <person name="Schmutz J."/>
            <person name="Larimer F."/>
            <person name="Land M."/>
            <person name="Hauser L."/>
            <person name="Pelletier D.A."/>
            <person name="Kyrpides N."/>
            <person name="Kim E."/>
            <person name="Harwood C.S."/>
            <person name="Oda Y."/>
            <person name="Richardson P."/>
        </authorList>
    </citation>
    <scope>NUCLEOTIDE SEQUENCE [LARGE SCALE GENOMIC DNA]</scope>
    <source>
        <strain evidence="1">BisA53</strain>
    </source>
</reference>
<dbReference type="InterPro" id="IPR019285">
    <property type="entry name" value="DUF2336"/>
</dbReference>
<sequence>MVELEEQARALLSRRLSLCSNAPKQVVNRFAVDDSINVAGPILQNSERVDPSALIETATTKGQDHLLAIARRQRVDRPVTDILVRRGDRTVVVALVQNNGAEISEFGFLHLLRRSMNDSIVAENLGLRTDIPRHVFQQLIAKASEQVRRKLVSERTDLAPHIDSAVIDATGRLHAKFGPASSEYFQAKRTIRSLREQGRLKEEQIHSFAQQRKIYETTVALATLCDLPANLVERALLTDTHELTLVLAKALDLSWQTAMALLFLSTPEQRIYASQLAKLETEYSLLNVENSREVLAVYRARKEDYEQ</sequence>
<dbReference type="eggNOG" id="COG5330">
    <property type="taxonomic scope" value="Bacteria"/>
</dbReference>
<dbReference type="AlphaFoldDB" id="Q07SK9"/>
<evidence type="ECO:0000313" key="1">
    <source>
        <dbReference type="EMBL" id="ABJ05075.1"/>
    </source>
</evidence>
<dbReference type="EMBL" id="CP000463">
    <property type="protein sequence ID" value="ABJ05075.1"/>
    <property type="molecule type" value="Genomic_DNA"/>
</dbReference>
<dbReference type="KEGG" id="rpe:RPE_1123"/>
<gene>
    <name evidence="1" type="ordered locus">RPE_1123</name>
</gene>
<dbReference type="Pfam" id="PF10098">
    <property type="entry name" value="DUF2336"/>
    <property type="match status" value="1"/>
</dbReference>
<name>Q07SK9_RHOP5</name>